<evidence type="ECO:0000313" key="1">
    <source>
        <dbReference type="EMBL" id="KAJ9095536.1"/>
    </source>
</evidence>
<proteinExistence type="predicted"/>
<reference evidence="1" key="1">
    <citation type="submission" date="2023-04" db="EMBL/GenBank/DDBJ databases">
        <title>Draft Genome sequencing of Naganishia species isolated from polar environments using Oxford Nanopore Technology.</title>
        <authorList>
            <person name="Leo P."/>
            <person name="Venkateswaran K."/>
        </authorList>
    </citation>
    <scope>NUCLEOTIDE SEQUENCE</scope>
    <source>
        <strain evidence="1">MNA-CCFEE 5261</strain>
    </source>
</reference>
<protein>
    <submittedName>
        <fullName evidence="1">Uncharacterized protein</fullName>
    </submittedName>
</protein>
<dbReference type="Proteomes" id="UP001241377">
    <property type="component" value="Unassembled WGS sequence"/>
</dbReference>
<comment type="caution">
    <text evidence="1">The sequence shown here is derived from an EMBL/GenBank/DDBJ whole genome shotgun (WGS) entry which is preliminary data.</text>
</comment>
<evidence type="ECO:0000313" key="2">
    <source>
        <dbReference type="Proteomes" id="UP001241377"/>
    </source>
</evidence>
<gene>
    <name evidence="1" type="ORF">QFC19_007518</name>
</gene>
<name>A0ACC2V9I7_9TREE</name>
<keyword evidence="2" id="KW-1185">Reference proteome</keyword>
<sequence length="605" mass="71029">MADTEWEELTDEQGNTYYYNSVTQETTWTKPGSIGDWLVYTTDDGREYYYNEKTQETTWEKPDGLVVNEDIKLDEEGAEETLNDLDRELQQKPIQPSPIQQKIAEVQPNSRDNFIQLLSDNSVDSTWSFQKVMSRFIKEPAYWAVEDSLERKKIYDEFLDSRLRNDISNKEAVVQKFKTDFVALLESYRNDDKINTNTRWISIKRKLIDEENPIFTHTVLSDAEISNIYYEFIDEIRHAEQEEVQKKKKQALDELESYLTKVNTNLVTSSKDWNQLYDRLQNDSRFQANKHFKDLDKLDILDLYMSKIFPITVQKLRDELQTVEKANHRQDRKARSNFKKFLSLLKITASTLFKDMVPIFEENDAYIELCGRKGSLPLELFWDVVDEAYQAIKFRKDLVEGYFLDMRRHDPVTYDYQNLLQSFGHFTEVIRNSNDDRLSTIKLLPQEELQTVYSAIKQDHEKLQESLKKANEEKILVQAGVLARWLSEHYTQLDYINVSDEENEAAIRISSKLNLISADYEALKGQLSSVEEFEILQQLCQSSEDTQQSLSVALEKAVTELIKLLQEKSFFKETTSRKRENSNTHDLEPKRPKPTPKVNPVVINY</sequence>
<accession>A0ACC2V9I7</accession>
<dbReference type="EMBL" id="JASBWR010000100">
    <property type="protein sequence ID" value="KAJ9095536.1"/>
    <property type="molecule type" value="Genomic_DNA"/>
</dbReference>
<organism evidence="1 2">
    <name type="scientific">Naganishia cerealis</name>
    <dbReference type="NCBI Taxonomy" id="610337"/>
    <lineage>
        <taxon>Eukaryota</taxon>
        <taxon>Fungi</taxon>
        <taxon>Dikarya</taxon>
        <taxon>Basidiomycota</taxon>
        <taxon>Agaricomycotina</taxon>
        <taxon>Tremellomycetes</taxon>
        <taxon>Filobasidiales</taxon>
        <taxon>Filobasidiaceae</taxon>
        <taxon>Naganishia</taxon>
    </lineage>
</organism>